<keyword evidence="3" id="KW-1185">Reference proteome</keyword>
<dbReference type="InterPro" id="IPR049576">
    <property type="entry name" value="HDC-like"/>
</dbReference>
<keyword evidence="1" id="KW-1133">Transmembrane helix</keyword>
<dbReference type="RefSeq" id="WP_229345910.1">
    <property type="nucleotide sequence ID" value="NZ_JAJFAT010000010.1"/>
</dbReference>
<dbReference type="EMBL" id="JAJFAT010000010">
    <property type="protein sequence ID" value="MCC3145293.1"/>
    <property type="molecule type" value="Genomic_DNA"/>
</dbReference>
<evidence type="ECO:0000256" key="1">
    <source>
        <dbReference type="SAM" id="Phobius"/>
    </source>
</evidence>
<feature type="transmembrane region" description="Helical" evidence="1">
    <location>
        <begin position="144"/>
        <end position="163"/>
    </location>
</feature>
<sequence>MSLLMAFSIVLIILAVGDVISAKTKAFIPSVFVAALLFLFGFWTFFPGDIVAQAGFQTPVVYLSMYLLITHMGTLLSVKELAAQWRSVVIALVGIAGIISLTMTIGSAVFGFEAAVTATPPLTGGVVAAIIMNEAAAGLGLEQMAVLAIITYVMQGFLGYPLTSLMLKIEGTRLIEGYRKGEIEYKEVEADTEEENSKKLIPPVPEKYSTTYVLLAKLGLTAWAAVAVGTFLDPYLGISPFVYCLIFGVIANAIGFVEKRPLNLSNSFGFLITILMAFIFAGLSDATPTMLAELAGPLVGIIVFGVTGMAILSILIGKLLGYTKEMSFAIALTALYGFPPNYILTEEGAKALAENEEEKKFLMSEMLPEMLVGGFTTVTIASVIIAGIFVNFL</sequence>
<feature type="transmembrane region" description="Helical" evidence="1">
    <location>
        <begin position="238"/>
        <end position="257"/>
    </location>
</feature>
<dbReference type="CDD" id="cd21416">
    <property type="entry name" value="HDC_protein"/>
    <property type="match status" value="1"/>
</dbReference>
<keyword evidence="1" id="KW-0812">Transmembrane</keyword>
<evidence type="ECO:0000313" key="2">
    <source>
        <dbReference type="EMBL" id="MCC3145293.1"/>
    </source>
</evidence>
<protein>
    <recommendedName>
        <fullName evidence="4">Na+/glutamate symporter</fullName>
    </recommendedName>
</protein>
<feature type="transmembrane region" description="Helical" evidence="1">
    <location>
        <begin position="370"/>
        <end position="392"/>
    </location>
</feature>
<evidence type="ECO:0008006" key="4">
    <source>
        <dbReference type="Google" id="ProtNLM"/>
    </source>
</evidence>
<accession>A0AAW4X0G3</accession>
<name>A0AAW4X0G3_9FIRM</name>
<keyword evidence="1" id="KW-0472">Membrane</keyword>
<evidence type="ECO:0000313" key="3">
    <source>
        <dbReference type="Proteomes" id="UP001199296"/>
    </source>
</evidence>
<proteinExistence type="predicted"/>
<comment type="caution">
    <text evidence="2">The sequence shown here is derived from an EMBL/GenBank/DDBJ whole genome shotgun (WGS) entry which is preliminary data.</text>
</comment>
<feature type="transmembrane region" description="Helical" evidence="1">
    <location>
        <begin position="27"/>
        <end position="48"/>
    </location>
</feature>
<feature type="transmembrane region" description="Helical" evidence="1">
    <location>
        <begin position="212"/>
        <end position="232"/>
    </location>
</feature>
<dbReference type="Proteomes" id="UP001199296">
    <property type="component" value="Unassembled WGS sequence"/>
</dbReference>
<organism evidence="2 3">
    <name type="scientific">Halanaerobium polyolivorans</name>
    <dbReference type="NCBI Taxonomy" id="2886943"/>
    <lineage>
        <taxon>Bacteria</taxon>
        <taxon>Bacillati</taxon>
        <taxon>Bacillota</taxon>
        <taxon>Clostridia</taxon>
        <taxon>Halanaerobiales</taxon>
        <taxon>Halanaerobiaceae</taxon>
        <taxon>Halanaerobium</taxon>
    </lineage>
</organism>
<feature type="transmembrane region" description="Helical" evidence="1">
    <location>
        <begin position="84"/>
        <end position="103"/>
    </location>
</feature>
<feature type="transmembrane region" description="Helical" evidence="1">
    <location>
        <begin position="295"/>
        <end position="316"/>
    </location>
</feature>
<feature type="transmembrane region" description="Helical" evidence="1">
    <location>
        <begin position="264"/>
        <end position="283"/>
    </location>
</feature>
<reference evidence="2 3" key="1">
    <citation type="submission" date="2021-10" db="EMBL/GenBank/DDBJ databases">
        <authorList>
            <person name="Grouzdev D.S."/>
            <person name="Pantiukh K.S."/>
            <person name="Krutkina M.S."/>
        </authorList>
    </citation>
    <scope>NUCLEOTIDE SEQUENCE [LARGE SCALE GENOMIC DNA]</scope>
    <source>
        <strain evidence="2 3">Z-7514</strain>
    </source>
</reference>
<gene>
    <name evidence="2" type="ORF">LJ207_08155</name>
</gene>
<dbReference type="AlphaFoldDB" id="A0AAW4X0G3"/>
<feature type="transmembrane region" description="Helical" evidence="1">
    <location>
        <begin position="60"/>
        <end position="78"/>
    </location>
</feature>